<dbReference type="Gene3D" id="3.40.50.2000">
    <property type="entry name" value="Glycogen Phosphorylase B"/>
    <property type="match status" value="2"/>
</dbReference>
<dbReference type="Proteomes" id="UP000007523">
    <property type="component" value="Chromosome"/>
</dbReference>
<dbReference type="AlphaFoldDB" id="H6NE29"/>
<evidence type="ECO:0000313" key="2">
    <source>
        <dbReference type="Proteomes" id="UP000007523"/>
    </source>
</evidence>
<dbReference type="HOGENOM" id="CLU_028014_3_1_9"/>
<sequence length="419" mass="48096">MKKIIFITNRLPFPNTDGRKNLLSQYLTQIKEIHPDSEIINISFVDDPKYLSAKPKLIDRIITIDSPGFFEKVYNALVYSLLLRKWPLQVSVYYSKKNHKLIAKTIQKENPAYVIYDMVRVAEYTEKHPAKTILSYDDLLSLRYQRQLEWFKYIPSVFGGFADKLPKFARGAAELKFIQKALIRLESRLLEKYEQSVAARFDHLIFTSPKEAEHFKDIVRHESCHGIPMKIDPIAADGSVGARQYDPNKIVFVGKMDIPHNCSAVFYFCEKIWPKVKKHQPDAKFYIVGKNPTREVLQLEKQYPDVIVTGEVNDVKKTVMDSALMIAPLLFGTGIKTKIVEAMSWGIPVVTNAIGSEGINASHRKDLFISENDEEMVQHILQLLNNAEMNHSMSKNSIDYVSQHFSSTVTKEKLQLILV</sequence>
<accession>H6NE29</accession>
<name>H6NE29_9BACL</name>
<dbReference type="Pfam" id="PF13692">
    <property type="entry name" value="Glyco_trans_1_4"/>
    <property type="match status" value="1"/>
</dbReference>
<dbReference type="SUPFAM" id="SSF53756">
    <property type="entry name" value="UDP-Glycosyltransferase/glycogen phosphorylase"/>
    <property type="match status" value="1"/>
</dbReference>
<dbReference type="STRING" id="1116391.PM3016_6350"/>
<gene>
    <name evidence="1" type="ORF">PM3016_6350</name>
</gene>
<keyword evidence="2" id="KW-1185">Reference proteome</keyword>
<dbReference type="PANTHER" id="PTHR12526">
    <property type="entry name" value="GLYCOSYLTRANSFERASE"/>
    <property type="match status" value="1"/>
</dbReference>
<dbReference type="KEGG" id="pmq:PM3016_6350"/>
<dbReference type="PANTHER" id="PTHR12526:SF630">
    <property type="entry name" value="GLYCOSYLTRANSFERASE"/>
    <property type="match status" value="1"/>
</dbReference>
<evidence type="ECO:0008006" key="3">
    <source>
        <dbReference type="Google" id="ProtNLM"/>
    </source>
</evidence>
<protein>
    <recommendedName>
        <fullName evidence="3">Group 1 glycosyl transferase</fullName>
    </recommendedName>
</protein>
<dbReference type="CDD" id="cd03801">
    <property type="entry name" value="GT4_PimA-like"/>
    <property type="match status" value="1"/>
</dbReference>
<proteinExistence type="predicted"/>
<dbReference type="RefSeq" id="WP_014372136.1">
    <property type="nucleotide sequence ID" value="NC_016935.1"/>
</dbReference>
<evidence type="ECO:0000313" key="1">
    <source>
        <dbReference type="EMBL" id="AFC32982.1"/>
    </source>
</evidence>
<dbReference type="EMBL" id="CP003235">
    <property type="protein sequence ID" value="AFC32982.1"/>
    <property type="molecule type" value="Genomic_DNA"/>
</dbReference>
<reference evidence="1 2" key="1">
    <citation type="journal article" date="2012" name="J. Bacteriol.">
        <title>Complete Genome Sequence of Paenibacillus mucilaginosus 3016, a Bacterium Functional as Microbial Fertilizer.</title>
        <authorList>
            <person name="Ma M."/>
            <person name="Wang Z."/>
            <person name="Li L."/>
            <person name="Jiang X."/>
            <person name="Guan D."/>
            <person name="Cao F."/>
            <person name="Chen H."/>
            <person name="Wang X."/>
            <person name="Shen D."/>
            <person name="Du B."/>
            <person name="Li J."/>
        </authorList>
    </citation>
    <scope>NUCLEOTIDE SEQUENCE [LARGE SCALE GENOMIC DNA]</scope>
    <source>
        <strain evidence="1 2">3016</strain>
    </source>
</reference>
<organism evidence="1 2">
    <name type="scientific">Paenibacillus mucilaginosus 3016</name>
    <dbReference type="NCBI Taxonomy" id="1116391"/>
    <lineage>
        <taxon>Bacteria</taxon>
        <taxon>Bacillati</taxon>
        <taxon>Bacillota</taxon>
        <taxon>Bacilli</taxon>
        <taxon>Bacillales</taxon>
        <taxon>Paenibacillaceae</taxon>
        <taxon>Paenibacillus</taxon>
    </lineage>
</organism>